<feature type="non-terminal residue" evidence="2">
    <location>
        <position position="126"/>
    </location>
</feature>
<feature type="compositionally biased region" description="Polar residues" evidence="1">
    <location>
        <begin position="36"/>
        <end position="47"/>
    </location>
</feature>
<evidence type="ECO:0000313" key="2">
    <source>
        <dbReference type="EMBL" id="CAH2062855.1"/>
    </source>
</evidence>
<keyword evidence="3" id="KW-1185">Reference proteome</keyword>
<name>A0ABN8IP34_9NEOP</name>
<proteinExistence type="predicted"/>
<evidence type="ECO:0000313" key="3">
    <source>
        <dbReference type="Proteomes" id="UP000837857"/>
    </source>
</evidence>
<feature type="compositionally biased region" description="Polar residues" evidence="1">
    <location>
        <begin position="7"/>
        <end position="23"/>
    </location>
</feature>
<protein>
    <submittedName>
        <fullName evidence="2">Uncharacterized protein</fullName>
    </submittedName>
</protein>
<feature type="compositionally biased region" description="Polar residues" evidence="1">
    <location>
        <begin position="117"/>
        <end position="126"/>
    </location>
</feature>
<organism evidence="2 3">
    <name type="scientific">Iphiclides podalirius</name>
    <name type="common">scarce swallowtail</name>
    <dbReference type="NCBI Taxonomy" id="110791"/>
    <lineage>
        <taxon>Eukaryota</taxon>
        <taxon>Metazoa</taxon>
        <taxon>Ecdysozoa</taxon>
        <taxon>Arthropoda</taxon>
        <taxon>Hexapoda</taxon>
        <taxon>Insecta</taxon>
        <taxon>Pterygota</taxon>
        <taxon>Neoptera</taxon>
        <taxon>Endopterygota</taxon>
        <taxon>Lepidoptera</taxon>
        <taxon>Glossata</taxon>
        <taxon>Ditrysia</taxon>
        <taxon>Papilionoidea</taxon>
        <taxon>Papilionidae</taxon>
        <taxon>Papilioninae</taxon>
        <taxon>Iphiclides</taxon>
    </lineage>
</organism>
<feature type="region of interest" description="Disordered" evidence="1">
    <location>
        <begin position="1"/>
        <end position="56"/>
    </location>
</feature>
<reference evidence="2" key="1">
    <citation type="submission" date="2022-03" db="EMBL/GenBank/DDBJ databases">
        <authorList>
            <person name="Martin H S."/>
        </authorList>
    </citation>
    <scope>NUCLEOTIDE SEQUENCE</scope>
</reference>
<sequence length="126" mass="13314">MRPQYLPNVSDSTLRVSEISQITGPRGGPSDDSRAQSRQCTTPNVTSVPFAGAPPLGAEVGALFEHGERDAEETHCVAGAGTQSAGLAQMACQRGPSGVTKRRRGARSVCSDHSDRYTTCGQPRRT</sequence>
<gene>
    <name evidence="2" type="ORF">IPOD504_LOCUS12236</name>
</gene>
<feature type="region of interest" description="Disordered" evidence="1">
    <location>
        <begin position="93"/>
        <end position="126"/>
    </location>
</feature>
<dbReference type="EMBL" id="OW152815">
    <property type="protein sequence ID" value="CAH2062855.1"/>
    <property type="molecule type" value="Genomic_DNA"/>
</dbReference>
<accession>A0ABN8IP34</accession>
<dbReference type="Proteomes" id="UP000837857">
    <property type="component" value="Chromosome 3"/>
</dbReference>
<evidence type="ECO:0000256" key="1">
    <source>
        <dbReference type="SAM" id="MobiDB-lite"/>
    </source>
</evidence>